<evidence type="ECO:0000313" key="1">
    <source>
        <dbReference type="EMBL" id="OBT96884.1"/>
    </source>
</evidence>
<name>A0A1B8GM23_9PEZI</name>
<reference evidence="1 2" key="1">
    <citation type="submission" date="2016-03" db="EMBL/GenBank/DDBJ databases">
        <title>Comparative genomics of Pseudogymnoascus destructans, the fungus causing white-nose syndrome of bats.</title>
        <authorList>
            <person name="Palmer J.M."/>
            <person name="Drees K.P."/>
            <person name="Foster J.T."/>
            <person name="Lindner D.L."/>
        </authorList>
    </citation>
    <scope>NUCLEOTIDE SEQUENCE [LARGE SCALE GENOMIC DNA]</scope>
    <source>
        <strain evidence="1 2">UAMH 10579</strain>
    </source>
</reference>
<dbReference type="Proteomes" id="UP000091956">
    <property type="component" value="Unassembled WGS sequence"/>
</dbReference>
<gene>
    <name evidence="1" type="ORF">VE01_05495</name>
</gene>
<protein>
    <submittedName>
        <fullName evidence="1">Uncharacterized protein</fullName>
    </submittedName>
</protein>
<sequence length="456" mass="50454">MSSSNQIYRAQTTEWDLPEGVFTPSEIITGVTPLLLTVLSKLGNDPQGHPSSKKLLLDNLANSLSTNSRESTMPIKDTQGEPSRQEIQAQANKIGIYLVEQARKLDLENPNLNIDIRSPCEGHLWTRAVANLLMGRRSNGQLMQLFNEYLHQMVLLRDALLPFENYQDVRFQIQKSKSGPGLRKFEKARSALLVECLTRAVSQKTLVEVAKAFTAPDLPTGGYGFQYSSFVVLPAFLFGSSSIRLLRIYPTQIEESENPILFDYEYPDYYTAQRTEISQDIDVITSQTSFGTSVGTKYSLAVENSSKSPDNRGLLKLRLNVPEGSCLSVDVGQVARGWRFSTHLQHAPGNTQTSAPPIGEITSIVHKINNVLDLPGLVSSTDADTHILFATNSLIRLALLGKLYPHNVFLAEGKEGIAEAESFPEMFGGRFVIIGGKFKESLDFAQLVKGELKETV</sequence>
<reference evidence="2" key="2">
    <citation type="journal article" date="2018" name="Nat. Commun.">
        <title>Extreme sensitivity to ultraviolet light in the fungal pathogen causing white-nose syndrome of bats.</title>
        <authorList>
            <person name="Palmer J.M."/>
            <person name="Drees K.P."/>
            <person name="Foster J.T."/>
            <person name="Lindner D.L."/>
        </authorList>
    </citation>
    <scope>NUCLEOTIDE SEQUENCE [LARGE SCALE GENOMIC DNA]</scope>
    <source>
        <strain evidence="2">UAMH 10579</strain>
    </source>
</reference>
<dbReference type="EMBL" id="KV460225">
    <property type="protein sequence ID" value="OBT96884.1"/>
    <property type="molecule type" value="Genomic_DNA"/>
</dbReference>
<proteinExistence type="predicted"/>
<dbReference type="RefSeq" id="XP_018130617.1">
    <property type="nucleotide sequence ID" value="XM_018274959.1"/>
</dbReference>
<evidence type="ECO:0000313" key="2">
    <source>
        <dbReference type="Proteomes" id="UP000091956"/>
    </source>
</evidence>
<dbReference type="AlphaFoldDB" id="A0A1B8GM23"/>
<accession>A0A1B8GM23</accession>
<organism evidence="1 2">
    <name type="scientific">Pseudogymnoascus verrucosus</name>
    <dbReference type="NCBI Taxonomy" id="342668"/>
    <lineage>
        <taxon>Eukaryota</taxon>
        <taxon>Fungi</taxon>
        <taxon>Dikarya</taxon>
        <taxon>Ascomycota</taxon>
        <taxon>Pezizomycotina</taxon>
        <taxon>Leotiomycetes</taxon>
        <taxon>Thelebolales</taxon>
        <taxon>Thelebolaceae</taxon>
        <taxon>Pseudogymnoascus</taxon>
    </lineage>
</organism>
<dbReference type="OrthoDB" id="3590765at2759"/>
<keyword evidence="2" id="KW-1185">Reference proteome</keyword>
<dbReference type="GeneID" id="28838881"/>